<comment type="caution">
    <text evidence="1">The sequence shown here is derived from an EMBL/GenBank/DDBJ whole genome shotgun (WGS) entry which is preliminary data.</text>
</comment>
<dbReference type="OrthoDB" id="4216593at2"/>
<gene>
    <name evidence="1" type="ORF">DY245_26230</name>
</gene>
<name>A0A371PZN5_STRIH</name>
<protein>
    <submittedName>
        <fullName evidence="1">Uncharacterized protein</fullName>
    </submittedName>
</protein>
<sequence>MIGVRLIDGVSACDDVDMSTPGTPLQAALIPDCTKPEAHHAAYRSAKTNDAIFVCIARQGRHWKVELDAMASSKPIVPDQAVTVLQAAAEALVVAGTVTKANVGADYISMWPIESEKKAREIAAAFHAALYGLQQLHIAVPSRRGRA</sequence>
<dbReference type="AlphaFoldDB" id="A0A371PZN5"/>
<dbReference type="Proteomes" id="UP000262477">
    <property type="component" value="Unassembled WGS sequence"/>
</dbReference>
<reference evidence="1 2" key="1">
    <citation type="submission" date="2018-08" db="EMBL/GenBank/DDBJ databases">
        <title>Streptomyces NEAU-D10 sp. nov., a novel Actinomycete isolated from soil.</title>
        <authorList>
            <person name="Jin L."/>
        </authorList>
    </citation>
    <scope>NUCLEOTIDE SEQUENCE [LARGE SCALE GENOMIC DNA]</scope>
    <source>
        <strain evidence="1 2">NEAU-D10</strain>
    </source>
</reference>
<evidence type="ECO:0000313" key="1">
    <source>
        <dbReference type="EMBL" id="REK87573.1"/>
    </source>
</evidence>
<keyword evidence="2" id="KW-1185">Reference proteome</keyword>
<dbReference type="EMBL" id="QUAC01000209">
    <property type="protein sequence ID" value="REK87573.1"/>
    <property type="molecule type" value="Genomic_DNA"/>
</dbReference>
<evidence type="ECO:0000313" key="2">
    <source>
        <dbReference type="Proteomes" id="UP000262477"/>
    </source>
</evidence>
<proteinExistence type="predicted"/>
<dbReference type="RefSeq" id="WP_128509674.1">
    <property type="nucleotide sequence ID" value="NZ_QUAC01000209.1"/>
</dbReference>
<organism evidence="1 2">
    <name type="scientific">Streptomyces inhibens</name>
    <dbReference type="NCBI Taxonomy" id="2293571"/>
    <lineage>
        <taxon>Bacteria</taxon>
        <taxon>Bacillati</taxon>
        <taxon>Actinomycetota</taxon>
        <taxon>Actinomycetes</taxon>
        <taxon>Kitasatosporales</taxon>
        <taxon>Streptomycetaceae</taxon>
        <taxon>Streptomyces</taxon>
    </lineage>
</organism>
<accession>A0A371PZN5</accession>